<comment type="caution">
    <text evidence="1">The sequence shown here is derived from an EMBL/GenBank/DDBJ whole genome shotgun (WGS) entry which is preliminary data.</text>
</comment>
<accession>A0A2P6NPT1</accession>
<evidence type="ECO:0000313" key="2">
    <source>
        <dbReference type="Proteomes" id="UP000241769"/>
    </source>
</evidence>
<proteinExistence type="predicted"/>
<name>A0A2P6NPT1_9EUKA</name>
<protein>
    <submittedName>
        <fullName evidence="1">Uncharacterized protein</fullName>
    </submittedName>
</protein>
<gene>
    <name evidence="1" type="ORF">PROFUN_06093</name>
</gene>
<reference evidence="1 2" key="1">
    <citation type="journal article" date="2018" name="Genome Biol. Evol.">
        <title>Multiple Roots of Fruiting Body Formation in Amoebozoa.</title>
        <authorList>
            <person name="Hillmann F."/>
            <person name="Forbes G."/>
            <person name="Novohradska S."/>
            <person name="Ferling I."/>
            <person name="Riege K."/>
            <person name="Groth M."/>
            <person name="Westermann M."/>
            <person name="Marz M."/>
            <person name="Spaller T."/>
            <person name="Winckler T."/>
            <person name="Schaap P."/>
            <person name="Glockner G."/>
        </authorList>
    </citation>
    <scope>NUCLEOTIDE SEQUENCE [LARGE SCALE GENOMIC DNA]</scope>
    <source>
        <strain evidence="1 2">Jena</strain>
    </source>
</reference>
<dbReference type="InParanoid" id="A0A2P6NPT1"/>
<sequence>MQLKQASSHPNALILYGVDLYPQGVCSCTCALGSHKGRVSWTSRWEIETETPAVSGFR</sequence>
<dbReference type="Proteomes" id="UP000241769">
    <property type="component" value="Unassembled WGS sequence"/>
</dbReference>
<dbReference type="AlphaFoldDB" id="A0A2P6NPT1"/>
<organism evidence="1 2">
    <name type="scientific">Planoprotostelium fungivorum</name>
    <dbReference type="NCBI Taxonomy" id="1890364"/>
    <lineage>
        <taxon>Eukaryota</taxon>
        <taxon>Amoebozoa</taxon>
        <taxon>Evosea</taxon>
        <taxon>Variosea</taxon>
        <taxon>Cavosteliida</taxon>
        <taxon>Cavosteliaceae</taxon>
        <taxon>Planoprotostelium</taxon>
    </lineage>
</organism>
<evidence type="ECO:0000313" key="1">
    <source>
        <dbReference type="EMBL" id="PRP85971.1"/>
    </source>
</evidence>
<keyword evidence="2" id="KW-1185">Reference proteome</keyword>
<dbReference type="EMBL" id="MDYQ01000037">
    <property type="protein sequence ID" value="PRP85971.1"/>
    <property type="molecule type" value="Genomic_DNA"/>
</dbReference>